<dbReference type="Gene3D" id="3.40.830.10">
    <property type="entry name" value="LigB-like"/>
    <property type="match status" value="1"/>
</dbReference>
<dbReference type="RefSeq" id="WP_090215694.1">
    <property type="nucleotide sequence ID" value="NZ_LT629780.1"/>
</dbReference>
<reference evidence="8" key="1">
    <citation type="submission" date="2016-10" db="EMBL/GenBank/DDBJ databases">
        <authorList>
            <person name="Varghese N."/>
            <person name="Submissions S."/>
        </authorList>
    </citation>
    <scope>NUCLEOTIDE SEQUENCE [LARGE SCALE GENOMIC DNA]</scope>
    <source>
        <strain evidence="8">CCTCC 2012022</strain>
    </source>
</reference>
<evidence type="ECO:0000256" key="5">
    <source>
        <dbReference type="ARBA" id="ARBA00023002"/>
    </source>
</evidence>
<evidence type="ECO:0000256" key="4">
    <source>
        <dbReference type="ARBA" id="ARBA00022833"/>
    </source>
</evidence>
<proteinExistence type="inferred from homology"/>
<dbReference type="AlphaFoldDB" id="A0A1H2I9J6"/>
<dbReference type="OrthoDB" id="9790889at2"/>
<evidence type="ECO:0000313" key="7">
    <source>
        <dbReference type="EMBL" id="SDU40665.1"/>
    </source>
</evidence>
<dbReference type="SUPFAM" id="SSF53213">
    <property type="entry name" value="LigB-like"/>
    <property type="match status" value="1"/>
</dbReference>
<evidence type="ECO:0000256" key="3">
    <source>
        <dbReference type="ARBA" id="ARBA00022723"/>
    </source>
</evidence>
<keyword evidence="3" id="KW-0479">Metal-binding</keyword>
<keyword evidence="4" id="KW-0862">Zinc</keyword>
<name>A0A1H2I9J6_9GAMM</name>
<dbReference type="EMBL" id="LT629780">
    <property type="protein sequence ID" value="SDU40665.1"/>
    <property type="molecule type" value="Genomic_DNA"/>
</dbReference>
<dbReference type="GO" id="GO:0008270">
    <property type="term" value="F:zinc ion binding"/>
    <property type="evidence" value="ECO:0007669"/>
    <property type="project" value="InterPro"/>
</dbReference>
<dbReference type="GO" id="GO:0008198">
    <property type="term" value="F:ferrous iron binding"/>
    <property type="evidence" value="ECO:0007669"/>
    <property type="project" value="InterPro"/>
</dbReference>
<dbReference type="Proteomes" id="UP000243063">
    <property type="component" value="Chromosome I"/>
</dbReference>
<evidence type="ECO:0000259" key="6">
    <source>
        <dbReference type="Pfam" id="PF02900"/>
    </source>
</evidence>
<accession>A0A1H2I9J6</accession>
<gene>
    <name evidence="7" type="ORF">SAMN05216580_2818</name>
</gene>
<keyword evidence="5" id="KW-0560">Oxidoreductase</keyword>
<evidence type="ECO:0000256" key="1">
    <source>
        <dbReference type="ARBA" id="ARBA00001947"/>
    </source>
</evidence>
<dbReference type="STRING" id="1245526.SAMN05216580_2818"/>
<keyword evidence="7" id="KW-0223">Dioxygenase</keyword>
<evidence type="ECO:0000313" key="8">
    <source>
        <dbReference type="Proteomes" id="UP000243063"/>
    </source>
</evidence>
<feature type="domain" description="Extradiol ring-cleavage dioxygenase class III enzyme subunit B" evidence="6">
    <location>
        <begin position="6"/>
        <end position="239"/>
    </location>
</feature>
<dbReference type="PIRSF" id="PIRSF006157">
    <property type="entry name" value="Doxgns_DODA"/>
    <property type="match status" value="1"/>
</dbReference>
<dbReference type="PANTHER" id="PTHR30096">
    <property type="entry name" value="4,5-DOPA DIOXYGENASE EXTRADIOL-LIKE PROTEIN"/>
    <property type="match status" value="1"/>
</dbReference>
<sequence length="255" mass="28089">MLPSLFISHGSPMVALHSGDTGRALARLAGELPRPKAILVVSAHWESADLRITSAPRQEAWHDFYGFPPALYALDYEPPGAPALALEILERLEDDGLVVHLDPQRPLDHGAWVPLRLMYPEADIPVLQLSLPSQHGPALQTRLGRLLGELRGQGVLLIGSGSITHNLGELDWHAGPEMVEPWAREFRDWLVARLAADDEAALHDYRRQAPWAVRSHPSDEHLLPLFFARGAGGAFAVEYAGFSKATIAMDIYRFG</sequence>
<comment type="similarity">
    <text evidence="2">Belongs to the DODA-type extradiol aromatic ring-opening dioxygenase family.</text>
</comment>
<comment type="cofactor">
    <cofactor evidence="1">
        <name>Zn(2+)</name>
        <dbReference type="ChEBI" id="CHEBI:29105"/>
    </cofactor>
</comment>
<keyword evidence="8" id="KW-1185">Reference proteome</keyword>
<dbReference type="GO" id="GO:0016702">
    <property type="term" value="F:oxidoreductase activity, acting on single donors with incorporation of molecular oxygen, incorporation of two atoms of oxygen"/>
    <property type="evidence" value="ECO:0007669"/>
    <property type="project" value="UniProtKB-ARBA"/>
</dbReference>
<dbReference type="Pfam" id="PF02900">
    <property type="entry name" value="LigB"/>
    <property type="match status" value="1"/>
</dbReference>
<protein>
    <submittedName>
        <fullName evidence="7">4,5-DOPA dioxygenase extradiol</fullName>
    </submittedName>
</protein>
<dbReference type="PANTHER" id="PTHR30096:SF0">
    <property type="entry name" value="4,5-DOPA DIOXYGENASE EXTRADIOL-LIKE PROTEIN"/>
    <property type="match status" value="1"/>
</dbReference>
<evidence type="ECO:0000256" key="2">
    <source>
        <dbReference type="ARBA" id="ARBA00007581"/>
    </source>
</evidence>
<dbReference type="InterPro" id="IPR014436">
    <property type="entry name" value="Extradiol_dOase_DODA"/>
</dbReference>
<dbReference type="InterPro" id="IPR004183">
    <property type="entry name" value="Xdiol_dOase_suB"/>
</dbReference>
<dbReference type="CDD" id="cd07363">
    <property type="entry name" value="45_DOPA_Dioxygenase"/>
    <property type="match status" value="1"/>
</dbReference>
<organism evidence="7 8">
    <name type="scientific">Geopseudomonas guangdongensis</name>
    <dbReference type="NCBI Taxonomy" id="1245526"/>
    <lineage>
        <taxon>Bacteria</taxon>
        <taxon>Pseudomonadati</taxon>
        <taxon>Pseudomonadota</taxon>
        <taxon>Gammaproteobacteria</taxon>
        <taxon>Pseudomonadales</taxon>
        <taxon>Pseudomonadaceae</taxon>
        <taxon>Geopseudomonas</taxon>
    </lineage>
</organism>